<dbReference type="OrthoDB" id="12142at10239"/>
<reference evidence="2 3" key="2">
    <citation type="journal article" date="2014" name="BMC Genomics">
        <title>Whole genome sequence comparison of vtx2-converting phages from Enteroaggregative Haemorrhagic Escherichia coli strains.</title>
        <authorList>
            <person name="Grande L."/>
            <person name="Michelacci V."/>
            <person name="Tozzoli R."/>
            <person name="Ranieri P."/>
            <person name="Maugliani A."/>
            <person name="Caprioli A."/>
            <person name="Morabito S."/>
        </authorList>
    </citation>
    <scope>NUCLEOTIDE SEQUENCE [LARGE SCALE GENOMIC DNA]</scope>
</reference>
<dbReference type="KEGG" id="vg:26516317"/>
<keyword evidence="3" id="KW-1185">Reference proteome</keyword>
<protein>
    <recommendedName>
        <fullName evidence="4">Regulatory protein</fullName>
    </recommendedName>
</protein>
<gene>
    <name evidence="2" type="ORF">phi191_00045</name>
</gene>
<proteinExistence type="predicted"/>
<feature type="region of interest" description="Disordered" evidence="1">
    <location>
        <begin position="87"/>
        <end position="111"/>
    </location>
</feature>
<evidence type="ECO:0000256" key="1">
    <source>
        <dbReference type="SAM" id="MobiDB-lite"/>
    </source>
</evidence>
<sequence length="143" mass="16453">MKQIAFYRRSGRPGAFRGLKERVTWMIQSRGRPVTGSEIAEKFGVSLCEFNKVARGLTKGSKVVKIKASEPFTTDTGIVDRFFSLESNPRRDTPRSRNAVPPFSRRSREHAAKNCREEYVQKAERRRRLIKAGLYIDEFENAL</sequence>
<dbReference type="EMBL" id="KF971864">
    <property type="protein sequence ID" value="AHJ10641.1"/>
    <property type="molecule type" value="Genomic_DNA"/>
</dbReference>
<dbReference type="GeneID" id="26516317"/>
<dbReference type="Proteomes" id="UP000029939">
    <property type="component" value="Segment"/>
</dbReference>
<evidence type="ECO:0000313" key="3">
    <source>
        <dbReference type="Proteomes" id="UP000029939"/>
    </source>
</evidence>
<organism evidence="2 3">
    <name type="scientific">Escherichia phage phi191</name>
    <dbReference type="NCBI Taxonomy" id="1458706"/>
    <lineage>
        <taxon>Viruses</taxon>
        <taxon>Duplodnaviria</taxon>
        <taxon>Heunggongvirae</taxon>
        <taxon>Uroviricota</taxon>
        <taxon>Caudoviricetes</taxon>
        <taxon>Sepvirinae</taxon>
        <taxon>Oslovirus</taxon>
        <taxon>Oslovirus ov191</taxon>
    </lineage>
</organism>
<dbReference type="RefSeq" id="YP_009187903.1">
    <property type="nucleotide sequence ID" value="NC_028660.1"/>
</dbReference>
<name>A0A096XEQ9_9CAUD</name>
<evidence type="ECO:0000313" key="2">
    <source>
        <dbReference type="EMBL" id="AHJ10641.1"/>
    </source>
</evidence>
<reference evidence="2 3" key="1">
    <citation type="journal article" date="1998" name="J. Clin. Microbiol.">
        <title>Enteroaggregative, Shiga toxin-producing Escherichia coli O111:H2 associated with an outbreak of hemolytic-uremic syndrome.</title>
        <authorList>
            <person name="Morabito S."/>
            <person name="Karch H."/>
            <person name="Mariani-Kurkdjian P."/>
            <person name="Schmidt H."/>
            <person name="Minelli F."/>
            <person name="Bingen E."/>
            <person name="Caprioli A."/>
        </authorList>
    </citation>
    <scope>NUCLEOTIDE SEQUENCE [LARGE SCALE GENOMIC DNA]</scope>
</reference>
<evidence type="ECO:0008006" key="4">
    <source>
        <dbReference type="Google" id="ProtNLM"/>
    </source>
</evidence>
<accession>A0A096XEQ9</accession>